<accession>A0A1U7XHE6</accession>
<dbReference type="RefSeq" id="XP_009786369.1">
    <property type="nucleotide sequence ID" value="XM_009788067.1"/>
</dbReference>
<dbReference type="STRING" id="4096.A0A1U7XHE6"/>
<feature type="domain" description="Integrase catalytic" evidence="1">
    <location>
        <begin position="1"/>
        <end position="168"/>
    </location>
</feature>
<evidence type="ECO:0000313" key="3">
    <source>
        <dbReference type="RefSeq" id="XP_009786369.1"/>
    </source>
</evidence>
<reference evidence="2" key="1">
    <citation type="journal article" date="2013" name="Genome Biol.">
        <title>Reference genomes and transcriptomes of Nicotiana sylvestris and Nicotiana tomentosiformis.</title>
        <authorList>
            <person name="Sierro N."/>
            <person name="Battey J.N."/>
            <person name="Ouadi S."/>
            <person name="Bovet L."/>
            <person name="Goepfert S."/>
            <person name="Bakaher N."/>
            <person name="Peitsch M.C."/>
            <person name="Ivanov N.V."/>
        </authorList>
    </citation>
    <scope>NUCLEOTIDE SEQUENCE [LARGE SCALE GENOMIC DNA]</scope>
</reference>
<dbReference type="AlphaFoldDB" id="A0A1U7XHE6"/>
<dbReference type="Proteomes" id="UP000189701">
    <property type="component" value="Unplaced"/>
</dbReference>
<organism evidence="2 3">
    <name type="scientific">Nicotiana sylvestris</name>
    <name type="common">Wood tobacco</name>
    <name type="synonym">South American tobacco</name>
    <dbReference type="NCBI Taxonomy" id="4096"/>
    <lineage>
        <taxon>Eukaryota</taxon>
        <taxon>Viridiplantae</taxon>
        <taxon>Streptophyta</taxon>
        <taxon>Embryophyta</taxon>
        <taxon>Tracheophyta</taxon>
        <taxon>Spermatophyta</taxon>
        <taxon>Magnoliopsida</taxon>
        <taxon>eudicotyledons</taxon>
        <taxon>Gunneridae</taxon>
        <taxon>Pentapetalae</taxon>
        <taxon>asterids</taxon>
        <taxon>lamiids</taxon>
        <taxon>Solanales</taxon>
        <taxon>Solanaceae</taxon>
        <taxon>Nicotianoideae</taxon>
        <taxon>Nicotianeae</taxon>
        <taxon>Nicotiana</taxon>
    </lineage>
</organism>
<dbReference type="eggNOG" id="KOG0017">
    <property type="taxonomic scope" value="Eukaryota"/>
</dbReference>
<dbReference type="GO" id="GO:0015074">
    <property type="term" value="P:DNA integration"/>
    <property type="evidence" value="ECO:0007669"/>
    <property type="project" value="InterPro"/>
</dbReference>
<dbReference type="SUPFAM" id="SSF53098">
    <property type="entry name" value="Ribonuclease H-like"/>
    <property type="match status" value="1"/>
</dbReference>
<sequence length="181" mass="20738">MGMIGTIEPSASNGNCFFLVAIDYFTKWIESSTYKAVTKKVVADFVRNNIVCRFGISNSIITNNVSNLNNDLMKEICEKLRIVHQNSTPYTSQMNWAVEAPHKNLKRILRKIMDNHKQCHEKLSFALLGYRTTMRTSTRAILYMLVYGTEVVILAEVEIPSLRVIQDTIFEGRDNKRVKPC</sequence>
<proteinExistence type="predicted"/>
<gene>
    <name evidence="3" type="primary">LOC104234497</name>
</gene>
<dbReference type="OrthoDB" id="1936587at2759"/>
<dbReference type="PROSITE" id="PS50994">
    <property type="entry name" value="INTEGRASE"/>
    <property type="match status" value="1"/>
</dbReference>
<evidence type="ECO:0000259" key="1">
    <source>
        <dbReference type="PROSITE" id="PS50994"/>
    </source>
</evidence>
<dbReference type="InterPro" id="IPR012337">
    <property type="entry name" value="RNaseH-like_sf"/>
</dbReference>
<dbReference type="PANTHER" id="PTHR48475:SF1">
    <property type="entry name" value="RNASE H TYPE-1 DOMAIN-CONTAINING PROTEIN"/>
    <property type="match status" value="1"/>
</dbReference>
<dbReference type="Gene3D" id="3.30.420.10">
    <property type="entry name" value="Ribonuclease H-like superfamily/Ribonuclease H"/>
    <property type="match status" value="1"/>
</dbReference>
<name>A0A1U7XHE6_NICSY</name>
<protein>
    <submittedName>
        <fullName evidence="3">Uncharacterized protein LOC104234497</fullName>
    </submittedName>
</protein>
<dbReference type="InterPro" id="IPR036397">
    <property type="entry name" value="RNaseH_sf"/>
</dbReference>
<dbReference type="InterPro" id="IPR001584">
    <property type="entry name" value="Integrase_cat-core"/>
</dbReference>
<dbReference type="GO" id="GO:0003676">
    <property type="term" value="F:nucleic acid binding"/>
    <property type="evidence" value="ECO:0007669"/>
    <property type="project" value="InterPro"/>
</dbReference>
<keyword evidence="2" id="KW-1185">Reference proteome</keyword>
<evidence type="ECO:0000313" key="2">
    <source>
        <dbReference type="Proteomes" id="UP000189701"/>
    </source>
</evidence>
<dbReference type="PANTHER" id="PTHR48475">
    <property type="entry name" value="RIBONUCLEASE H"/>
    <property type="match status" value="1"/>
</dbReference>
<reference evidence="3" key="2">
    <citation type="submission" date="2025-08" db="UniProtKB">
        <authorList>
            <consortium name="RefSeq"/>
        </authorList>
    </citation>
    <scope>IDENTIFICATION</scope>
    <source>
        <tissue evidence="3">Leaf</tissue>
    </source>
</reference>